<comment type="caution">
    <text evidence="13">The sequence shown here is derived from an EMBL/GenBank/DDBJ whole genome shotgun (WGS) entry which is preliminary data.</text>
</comment>
<dbReference type="GO" id="GO:0042781">
    <property type="term" value="F:3'-tRNA processing endoribonuclease activity"/>
    <property type="evidence" value="ECO:0007669"/>
    <property type="project" value="UniProtKB-EC"/>
</dbReference>
<dbReference type="SUPFAM" id="SSF56281">
    <property type="entry name" value="Metallo-hydrolase/oxidoreductase"/>
    <property type="match status" value="2"/>
</dbReference>
<dbReference type="VEuPathDB" id="FungiDB:EYZ11_006018"/>
<dbReference type="CDD" id="cd07718">
    <property type="entry name" value="RNaseZ_ELAC1_ELAC2-C-term-like_MBL-fold"/>
    <property type="match status" value="1"/>
</dbReference>
<dbReference type="EC" id="3.1.26.11" evidence="4"/>
<feature type="domain" description="tRNase Z endonuclease" evidence="12">
    <location>
        <begin position="6"/>
        <end position="68"/>
    </location>
</feature>
<dbReference type="GO" id="GO:0046872">
    <property type="term" value="F:metal ion binding"/>
    <property type="evidence" value="ECO:0007669"/>
    <property type="project" value="UniProtKB-KW"/>
</dbReference>
<dbReference type="PANTHER" id="PTHR12553">
    <property type="entry name" value="ZINC PHOSPHODIESTERASE ELAC PROTEIN 2"/>
    <property type="match status" value="1"/>
</dbReference>
<evidence type="ECO:0000256" key="11">
    <source>
        <dbReference type="SAM" id="MobiDB-lite"/>
    </source>
</evidence>
<keyword evidence="10" id="KW-0862">Zinc</keyword>
<dbReference type="InterPro" id="IPR047151">
    <property type="entry name" value="RNZ2-like"/>
</dbReference>
<feature type="region of interest" description="Disordered" evidence="11">
    <location>
        <begin position="881"/>
        <end position="921"/>
    </location>
</feature>
<dbReference type="AlphaFoldDB" id="A0A5M9MWF0"/>
<dbReference type="RefSeq" id="XP_033430796.1">
    <property type="nucleotide sequence ID" value="XM_033565039.1"/>
</dbReference>
<keyword evidence="9" id="KW-0378">Hydrolase</keyword>
<dbReference type="GeneID" id="54323020"/>
<keyword evidence="8" id="KW-0255">Endonuclease</keyword>
<keyword evidence="7" id="KW-0479">Metal-binding</keyword>
<name>A0A5M9MWF0_9EURO</name>
<feature type="region of interest" description="Disordered" evidence="11">
    <location>
        <begin position="199"/>
        <end position="230"/>
    </location>
</feature>
<dbReference type="GO" id="GO:0005739">
    <property type="term" value="C:mitochondrion"/>
    <property type="evidence" value="ECO:0007669"/>
    <property type="project" value="TreeGrafter"/>
</dbReference>
<feature type="region of interest" description="Disordered" evidence="11">
    <location>
        <begin position="1008"/>
        <end position="1065"/>
    </location>
</feature>
<evidence type="ECO:0000256" key="9">
    <source>
        <dbReference type="ARBA" id="ARBA00022801"/>
    </source>
</evidence>
<feature type="compositionally biased region" description="Basic and acidic residues" evidence="11">
    <location>
        <begin position="90"/>
        <end position="105"/>
    </location>
</feature>
<dbReference type="Proteomes" id="UP000324241">
    <property type="component" value="Unassembled WGS sequence"/>
</dbReference>
<accession>A0A5M9MWF0</accession>
<dbReference type="OrthoDB" id="527344at2759"/>
<evidence type="ECO:0000256" key="8">
    <source>
        <dbReference type="ARBA" id="ARBA00022759"/>
    </source>
</evidence>
<feature type="region of interest" description="Disordered" evidence="11">
    <location>
        <begin position="479"/>
        <end position="502"/>
    </location>
</feature>
<evidence type="ECO:0000256" key="3">
    <source>
        <dbReference type="ARBA" id="ARBA00007823"/>
    </source>
</evidence>
<feature type="compositionally biased region" description="Low complexity" evidence="11">
    <location>
        <begin position="1031"/>
        <end position="1045"/>
    </location>
</feature>
<evidence type="ECO:0000313" key="13">
    <source>
        <dbReference type="EMBL" id="KAA8651435.1"/>
    </source>
</evidence>
<dbReference type="PANTHER" id="PTHR12553:SF49">
    <property type="entry name" value="ZINC PHOSPHODIESTERASE ELAC PROTEIN 2"/>
    <property type="match status" value="1"/>
</dbReference>
<keyword evidence="6" id="KW-0540">Nuclease</keyword>
<comment type="similarity">
    <text evidence="3">Belongs to the RNase Z family.</text>
</comment>
<evidence type="ECO:0000259" key="12">
    <source>
        <dbReference type="Pfam" id="PF13691"/>
    </source>
</evidence>
<evidence type="ECO:0000256" key="7">
    <source>
        <dbReference type="ARBA" id="ARBA00022723"/>
    </source>
</evidence>
<dbReference type="Gene3D" id="3.60.15.10">
    <property type="entry name" value="Ribonuclease Z/Hydroxyacylglutathione hydrolase-like"/>
    <property type="match status" value="2"/>
</dbReference>
<comment type="cofactor">
    <cofactor evidence="2">
        <name>Zn(2+)</name>
        <dbReference type="ChEBI" id="CHEBI:29105"/>
    </cofactor>
</comment>
<evidence type="ECO:0000256" key="2">
    <source>
        <dbReference type="ARBA" id="ARBA00001947"/>
    </source>
</evidence>
<dbReference type="Pfam" id="PF13691">
    <property type="entry name" value="Lactamase_B_4"/>
    <property type="match status" value="1"/>
</dbReference>
<proteinExistence type="inferred from homology"/>
<dbReference type="InterPro" id="IPR036866">
    <property type="entry name" value="RibonucZ/Hydroxyglut_hydro"/>
</dbReference>
<gene>
    <name evidence="13" type="ORF">ATNIH1004_000318</name>
</gene>
<dbReference type="EMBL" id="QUQM01000002">
    <property type="protein sequence ID" value="KAA8651435.1"/>
    <property type="molecule type" value="Genomic_DNA"/>
</dbReference>
<sequence length="1065" mass="119257">MKFYYQVVTTPTADTPGTSLLLHFPDKRYFFGQISEGTQRACTERGVRLSFLTDIFITGRIEWQNTGGLIGTILTQADGSATSSSALETTAREKAERRTQADNKKPGASPKQEHGVPYAVHDGEVVVQRGSFTLHGARNLTHTLATARRFVFRRGMPVFTREYDSESVPNGASVDVNDPFQQPSWSDNNIKVWAMPVSPSSVAQGNDAPQRPRKRSLDEFQENNIDTSGDIDQRTRDQITRQAIVTDMFNSSWRMDALVETRLADVKMPAVMFVRNPETKSLEEYKGPAPGSNTPLPNIKVFVRQPWPGATVEKIPPTSWSREAVSYVVRNHDIRGKFDPAKAQELKVRKGGDYGKLTKGESVLSEDQKVITPEMVLGPPRLGKGIAIIDLPTPDYVENLVNRPEWNSPSVTTNLEAFVWILGPGVGDHPQLRKFIARMSHCKHTVSGTDYTPNYLALASVACSSIRMAQLRRENHPVPVHDNVTLPQPGTSTDKSKAATEKTETLPFEPLEPGLIINMEPKFEFNRSEVVRPFNAAEVVQQKMPAAVEKRMNTIGKRVKKHEFQQKLDHFLHNLPGSNVEIITLGTGSSSPSKYRNVSSTLVNVPGYGYYLFDCGESTLGQLKRVFGHEKLREVLRNLRLVWISHLHADHHLGTASLIKAWFQENYPHGIPRTDNIVTDMSKILKEKRLFLVSEEMMIRWLEEYAGVEDYGFSKLIPVTASPFISDNKIQTRFSYRHCCGDGSYPEYESENGSPQTTALAFDEKTSPLAPLLREATGLSDLLTTKVSHCKGAMAVSLVFSDGFKISFSGDCRPSPAFAAIGHGSTVLIHEATFHDNMKGSAIAKRHSTTVEALEVGRLMEARAIILTHFSQRYQKFTHVEREKTSLPTKQEETIVQPPEHPDIPDEEPDTIEGQGSVPPLQFDSNYAVKERPRLNVPVVGAFDYMHIRVGDMPYTQAYAPAIDKLYQITERASAEETEKRKLELEKQAAIVMEKKALKHARRLKLENKAAAPDTTNENMEIDEMKPPKHSAWSASESESGWSTSGDEKEIRIRRRSTPRKQESK</sequence>
<organism evidence="13 14">
    <name type="scientific">Aspergillus tanneri</name>
    <dbReference type="NCBI Taxonomy" id="1220188"/>
    <lineage>
        <taxon>Eukaryota</taxon>
        <taxon>Fungi</taxon>
        <taxon>Dikarya</taxon>
        <taxon>Ascomycota</taxon>
        <taxon>Pezizomycotina</taxon>
        <taxon>Eurotiomycetes</taxon>
        <taxon>Eurotiomycetidae</taxon>
        <taxon>Eurotiales</taxon>
        <taxon>Aspergillaceae</taxon>
        <taxon>Aspergillus</taxon>
        <taxon>Aspergillus subgen. Circumdati</taxon>
    </lineage>
</organism>
<evidence type="ECO:0000313" key="14">
    <source>
        <dbReference type="Proteomes" id="UP000324241"/>
    </source>
</evidence>
<dbReference type="InterPro" id="IPR027794">
    <property type="entry name" value="tRNase_Z_dom"/>
</dbReference>
<keyword evidence="5" id="KW-0819">tRNA processing</keyword>
<feature type="region of interest" description="Disordered" evidence="11">
    <location>
        <begin position="81"/>
        <end position="115"/>
    </location>
</feature>
<comment type="catalytic activity">
    <reaction evidence="1">
        <text>Endonucleolytic cleavage of RNA, removing extra 3' nucleotides from tRNA precursor, generating 3' termini of tRNAs. A 3'-hydroxy group is left at the tRNA terminus and a 5'-phosphoryl group is left at the trailer molecule.</text>
        <dbReference type="EC" id="3.1.26.11"/>
    </reaction>
</comment>
<evidence type="ECO:0000256" key="1">
    <source>
        <dbReference type="ARBA" id="ARBA00000402"/>
    </source>
</evidence>
<evidence type="ECO:0000256" key="5">
    <source>
        <dbReference type="ARBA" id="ARBA00022694"/>
    </source>
</evidence>
<reference evidence="13 14" key="1">
    <citation type="submission" date="2019-08" db="EMBL/GenBank/DDBJ databases">
        <title>The genome sequence of a newly discovered highly antifungal drug resistant Aspergillus species, Aspergillus tanneri NIH 1004.</title>
        <authorList>
            <person name="Mounaud S."/>
            <person name="Singh I."/>
            <person name="Joardar V."/>
            <person name="Pakala S."/>
            <person name="Pakala S."/>
            <person name="Venepally P."/>
            <person name="Chung J.K."/>
            <person name="Losada L."/>
            <person name="Nierman W.C."/>
        </authorList>
    </citation>
    <scope>NUCLEOTIDE SEQUENCE [LARGE SCALE GENOMIC DNA]</scope>
    <source>
        <strain evidence="13 14">NIH1004</strain>
    </source>
</reference>
<evidence type="ECO:0000256" key="6">
    <source>
        <dbReference type="ARBA" id="ARBA00022722"/>
    </source>
</evidence>
<protein>
    <recommendedName>
        <fullName evidence="4">ribonuclease Z</fullName>
        <ecNumber evidence="4">3.1.26.11</ecNumber>
    </recommendedName>
</protein>
<feature type="compositionally biased region" description="Basic and acidic residues" evidence="11">
    <location>
        <begin position="881"/>
        <end position="893"/>
    </location>
</feature>
<dbReference type="GO" id="GO:1990180">
    <property type="term" value="P:mitochondrial tRNA 3'-end processing"/>
    <property type="evidence" value="ECO:0007669"/>
    <property type="project" value="TreeGrafter"/>
</dbReference>
<evidence type="ECO:0000256" key="4">
    <source>
        <dbReference type="ARBA" id="ARBA00012477"/>
    </source>
</evidence>
<evidence type="ECO:0000256" key="10">
    <source>
        <dbReference type="ARBA" id="ARBA00022833"/>
    </source>
</evidence>